<dbReference type="PANTHER" id="PTHR23150:SF19">
    <property type="entry name" value="FORMYLGLYCINE-GENERATING ENZYME"/>
    <property type="match status" value="1"/>
</dbReference>
<dbReference type="GO" id="GO:0120147">
    <property type="term" value="F:formylglycine-generating oxidase activity"/>
    <property type="evidence" value="ECO:0007669"/>
    <property type="project" value="TreeGrafter"/>
</dbReference>
<reference evidence="4" key="1">
    <citation type="submission" date="2020-02" db="EMBL/GenBank/DDBJ databases">
        <title>Genomic and physiological characterization of two novel Nitrospinaceae genera.</title>
        <authorList>
            <person name="Mueller A.J."/>
            <person name="Jung M.-Y."/>
            <person name="Strachan C.R."/>
            <person name="Herbold C.W."/>
            <person name="Kirkegaard R.H."/>
            <person name="Daims H."/>
        </authorList>
    </citation>
    <scope>NUCLEOTIDE SEQUENCE [LARGE SCALE GENOMIC DNA]</scope>
</reference>
<dbReference type="PANTHER" id="PTHR23150">
    <property type="entry name" value="SULFATASE MODIFYING FACTOR 1, 2"/>
    <property type="match status" value="1"/>
</dbReference>
<dbReference type="AlphaFoldDB" id="A0A7T0BZQ6"/>
<dbReference type="InterPro" id="IPR005532">
    <property type="entry name" value="SUMF_dom"/>
</dbReference>
<dbReference type="InterPro" id="IPR051043">
    <property type="entry name" value="Sulfatase_Mod_Factor_Kinase"/>
</dbReference>
<sequence>MRWIFIILFLALLAPVGAMGQGAPDMALVKGAELTINKSGTRVTRKVAPFFIDRYEVTQEDYEAQVGRNPAFFKGPRRPVEKVTWAEARDYCRALGKVLPTEWQWELAARAGSQTLFFWGDDWDGRYAWGKENADKKTHPVASARPNALGLYDMLGNVGEWMADDHELAGKVIRGGSWRNGPRGLETAHRIMEAPRRKFHYVGFRCAKPATQAEPARN</sequence>
<protein>
    <submittedName>
        <fullName evidence="3">Formylglycine-generating enzyme family protein</fullName>
    </submittedName>
</protein>
<dbReference type="InterPro" id="IPR016187">
    <property type="entry name" value="CTDL_fold"/>
</dbReference>
<dbReference type="InterPro" id="IPR042095">
    <property type="entry name" value="SUMF_sf"/>
</dbReference>
<dbReference type="KEGG" id="nva:G3M78_00210"/>
<evidence type="ECO:0000256" key="1">
    <source>
        <dbReference type="SAM" id="SignalP"/>
    </source>
</evidence>
<keyword evidence="1" id="KW-0732">Signal</keyword>
<evidence type="ECO:0000259" key="2">
    <source>
        <dbReference type="Pfam" id="PF03781"/>
    </source>
</evidence>
<dbReference type="EMBL" id="CP048620">
    <property type="protein sequence ID" value="QPJ63914.1"/>
    <property type="molecule type" value="Genomic_DNA"/>
</dbReference>
<accession>A0A7T0BZQ6</accession>
<proteinExistence type="predicted"/>
<gene>
    <name evidence="3" type="ORF">G3M78_00210</name>
</gene>
<dbReference type="Proteomes" id="UP000594464">
    <property type="component" value="Chromosome"/>
</dbReference>
<feature type="chain" id="PRO_5032545049" evidence="1">
    <location>
        <begin position="21"/>
        <end position="218"/>
    </location>
</feature>
<dbReference type="Gene3D" id="3.90.1580.10">
    <property type="entry name" value="paralog of FGE (formylglycine-generating enzyme)"/>
    <property type="match status" value="1"/>
</dbReference>
<feature type="signal peptide" evidence="1">
    <location>
        <begin position="1"/>
        <end position="20"/>
    </location>
</feature>
<evidence type="ECO:0000313" key="3">
    <source>
        <dbReference type="EMBL" id="QPJ63914.1"/>
    </source>
</evidence>
<dbReference type="Pfam" id="PF03781">
    <property type="entry name" value="FGE-sulfatase"/>
    <property type="match status" value="1"/>
</dbReference>
<name>A0A7T0BZQ6_9BACT</name>
<organism evidence="3 4">
    <name type="scientific">Candidatus Nitrohelix vancouverensis</name>
    <dbReference type="NCBI Taxonomy" id="2705534"/>
    <lineage>
        <taxon>Bacteria</taxon>
        <taxon>Pseudomonadati</taxon>
        <taxon>Nitrospinota/Tectimicrobiota group</taxon>
        <taxon>Nitrospinota</taxon>
        <taxon>Nitrospinia</taxon>
        <taxon>Nitrospinales</taxon>
        <taxon>Nitrospinaceae</taxon>
        <taxon>Candidatus Nitrohelix</taxon>
    </lineage>
</organism>
<evidence type="ECO:0000313" key="4">
    <source>
        <dbReference type="Proteomes" id="UP000594464"/>
    </source>
</evidence>
<dbReference type="SUPFAM" id="SSF56436">
    <property type="entry name" value="C-type lectin-like"/>
    <property type="match status" value="1"/>
</dbReference>
<feature type="domain" description="Sulfatase-modifying factor enzyme-like" evidence="2">
    <location>
        <begin position="43"/>
        <end position="208"/>
    </location>
</feature>